<dbReference type="GO" id="GO:0016887">
    <property type="term" value="F:ATP hydrolysis activity"/>
    <property type="evidence" value="ECO:0007669"/>
    <property type="project" value="InterPro"/>
</dbReference>
<evidence type="ECO:0000313" key="6">
    <source>
        <dbReference type="Proteomes" id="UP000321168"/>
    </source>
</evidence>
<dbReference type="GO" id="GO:0005524">
    <property type="term" value="F:ATP binding"/>
    <property type="evidence" value="ECO:0007669"/>
    <property type="project" value="UniProtKB-KW"/>
</dbReference>
<dbReference type="AlphaFoldDB" id="A0A5C6V9E0"/>
<keyword evidence="2" id="KW-0547">Nucleotide-binding</keyword>
<reference evidence="5 6" key="1">
    <citation type="submission" date="2019-08" db="EMBL/GenBank/DDBJ databases">
        <title>Genome of Luteibaculum oceani JCM 18817.</title>
        <authorList>
            <person name="Bowman J.P."/>
        </authorList>
    </citation>
    <scope>NUCLEOTIDE SEQUENCE [LARGE SCALE GENOMIC DNA]</scope>
    <source>
        <strain evidence="5 6">JCM 18817</strain>
    </source>
</reference>
<dbReference type="EMBL" id="VORB01000003">
    <property type="protein sequence ID" value="TXC81799.1"/>
    <property type="molecule type" value="Genomic_DNA"/>
</dbReference>
<dbReference type="PANTHER" id="PTHR43023:SF6">
    <property type="entry name" value="INTERMEMBRANE PHOSPHOLIPID TRANSPORT SYSTEM ATP-BINDING PROTEIN MLAF"/>
    <property type="match status" value="1"/>
</dbReference>
<organism evidence="5 6">
    <name type="scientific">Luteibaculum oceani</name>
    <dbReference type="NCBI Taxonomy" id="1294296"/>
    <lineage>
        <taxon>Bacteria</taxon>
        <taxon>Pseudomonadati</taxon>
        <taxon>Bacteroidota</taxon>
        <taxon>Flavobacteriia</taxon>
        <taxon>Flavobacteriales</taxon>
        <taxon>Luteibaculaceae</taxon>
        <taxon>Luteibaculum</taxon>
    </lineage>
</organism>
<dbReference type="Proteomes" id="UP000321168">
    <property type="component" value="Unassembled WGS sequence"/>
</dbReference>
<dbReference type="Gene3D" id="3.40.50.300">
    <property type="entry name" value="P-loop containing nucleotide triphosphate hydrolases"/>
    <property type="match status" value="1"/>
</dbReference>
<protein>
    <submittedName>
        <fullName evidence="5">ATP-binding cassette domain-containing protein</fullName>
    </submittedName>
</protein>
<dbReference type="SUPFAM" id="SSF52540">
    <property type="entry name" value="P-loop containing nucleoside triphosphate hydrolases"/>
    <property type="match status" value="1"/>
</dbReference>
<name>A0A5C6V9E0_9FLAO</name>
<dbReference type="RefSeq" id="WP_147013861.1">
    <property type="nucleotide sequence ID" value="NZ_VORB01000003.1"/>
</dbReference>
<accession>A0A5C6V9E0</accession>
<evidence type="ECO:0000256" key="3">
    <source>
        <dbReference type="ARBA" id="ARBA00022840"/>
    </source>
</evidence>
<comment type="caution">
    <text evidence="5">The sequence shown here is derived from an EMBL/GenBank/DDBJ whole genome shotgun (WGS) entry which is preliminary data.</text>
</comment>
<gene>
    <name evidence="5" type="ORF">FRX97_04580</name>
</gene>
<evidence type="ECO:0000259" key="4">
    <source>
        <dbReference type="PROSITE" id="PS50893"/>
    </source>
</evidence>
<dbReference type="SMART" id="SM00382">
    <property type="entry name" value="AAA"/>
    <property type="match status" value="1"/>
</dbReference>
<evidence type="ECO:0000256" key="2">
    <source>
        <dbReference type="ARBA" id="ARBA00022741"/>
    </source>
</evidence>
<keyword evidence="3 5" id="KW-0067">ATP-binding</keyword>
<proteinExistence type="predicted"/>
<keyword evidence="6" id="KW-1185">Reference proteome</keyword>
<dbReference type="PROSITE" id="PS00211">
    <property type="entry name" value="ABC_TRANSPORTER_1"/>
    <property type="match status" value="1"/>
</dbReference>
<dbReference type="OrthoDB" id="9802264at2"/>
<dbReference type="InterPro" id="IPR017871">
    <property type="entry name" value="ABC_transporter-like_CS"/>
</dbReference>
<dbReference type="InterPro" id="IPR003593">
    <property type="entry name" value="AAA+_ATPase"/>
</dbReference>
<dbReference type="PANTHER" id="PTHR43023">
    <property type="entry name" value="PROTEIN TRIGALACTOSYLDIACYLGLYCEROL 3, CHLOROPLASTIC"/>
    <property type="match status" value="1"/>
</dbReference>
<dbReference type="InterPro" id="IPR003439">
    <property type="entry name" value="ABC_transporter-like_ATP-bd"/>
</dbReference>
<sequence length="252" mass="28595">MIEIKGLYKSFGDAEVLRDINLSFKKGKVNMIIGQSGSGKSVLTKCTVGLLKPTEGEVLYNGKDFFKISEDERREIRKQMGMLFQGSALFDSMSVLENVLFPLRMFSDASTEEIMDRAMFCLKRVKIAEERIHLFPSEISGGMQKRVGIARAIAMKPAYLFCDEPNSGLDPKTSIVIDKLIQEITYEYDITTIVISHDMNSVIEIGDHIHFLYNGSMWWGGDKRDILTTQNKEVNDFVYASSFMAELKEKLQ</sequence>
<feature type="domain" description="ABC transporter" evidence="4">
    <location>
        <begin position="2"/>
        <end position="239"/>
    </location>
</feature>
<evidence type="ECO:0000256" key="1">
    <source>
        <dbReference type="ARBA" id="ARBA00022448"/>
    </source>
</evidence>
<keyword evidence="1" id="KW-0813">Transport</keyword>
<dbReference type="PROSITE" id="PS50893">
    <property type="entry name" value="ABC_TRANSPORTER_2"/>
    <property type="match status" value="1"/>
</dbReference>
<dbReference type="Pfam" id="PF00005">
    <property type="entry name" value="ABC_tran"/>
    <property type="match status" value="1"/>
</dbReference>
<dbReference type="InterPro" id="IPR027417">
    <property type="entry name" value="P-loop_NTPase"/>
</dbReference>
<evidence type="ECO:0000313" key="5">
    <source>
        <dbReference type="EMBL" id="TXC81799.1"/>
    </source>
</evidence>